<evidence type="ECO:0000313" key="7">
    <source>
        <dbReference type="EMBL" id="MDQ0420469.1"/>
    </source>
</evidence>
<evidence type="ECO:0000313" key="8">
    <source>
        <dbReference type="Proteomes" id="UP001238496"/>
    </source>
</evidence>
<evidence type="ECO:0000256" key="1">
    <source>
        <dbReference type="ARBA" id="ARBA00001947"/>
    </source>
</evidence>
<reference evidence="7 8" key="1">
    <citation type="submission" date="2023-07" db="EMBL/GenBank/DDBJ databases">
        <title>Genomic Encyclopedia of Type Strains, Phase IV (KMG-IV): sequencing the most valuable type-strain genomes for metagenomic binning, comparative biology and taxonomic classification.</title>
        <authorList>
            <person name="Goeker M."/>
        </authorList>
    </citation>
    <scope>NUCLEOTIDE SEQUENCE [LARGE SCALE GENOMIC DNA]</scope>
    <source>
        <strain evidence="7 8">DSM 1111</strain>
    </source>
</reference>
<keyword evidence="2" id="KW-0479">Metal-binding</keyword>
<dbReference type="InterPro" id="IPR036866">
    <property type="entry name" value="RibonucZ/Hydroxyglut_hydro"/>
</dbReference>
<dbReference type="Gene3D" id="3.60.15.10">
    <property type="entry name" value="Ribonuclease Z/Hydroxyacylglutathione hydrolase-like"/>
    <property type="match status" value="1"/>
</dbReference>
<evidence type="ECO:0000256" key="3">
    <source>
        <dbReference type="ARBA" id="ARBA00022801"/>
    </source>
</evidence>
<dbReference type="PANTHER" id="PTHR46233:SF3">
    <property type="entry name" value="HYDROXYACYLGLUTATHIONE HYDROLASE GLOC"/>
    <property type="match status" value="1"/>
</dbReference>
<evidence type="ECO:0000259" key="6">
    <source>
        <dbReference type="SMART" id="SM00849"/>
    </source>
</evidence>
<evidence type="ECO:0000256" key="2">
    <source>
        <dbReference type="ARBA" id="ARBA00022723"/>
    </source>
</evidence>
<dbReference type="InterPro" id="IPR001279">
    <property type="entry name" value="Metallo-B-lactamas"/>
</dbReference>
<dbReference type="SUPFAM" id="SSF56281">
    <property type="entry name" value="Metallo-hydrolase/oxidoreductase"/>
    <property type="match status" value="1"/>
</dbReference>
<keyword evidence="5" id="KW-0732">Signal</keyword>
<feature type="chain" id="PRO_5046628104" evidence="5">
    <location>
        <begin position="33"/>
        <end position="333"/>
    </location>
</feature>
<dbReference type="CDD" id="cd16280">
    <property type="entry name" value="metallo-hydrolase-like_MBL-fold"/>
    <property type="match status" value="1"/>
</dbReference>
<sequence>MAEEVTASRRQFLKAMCACCAVLAADLPSAFATTSEMEAHLDAAKQAAGSDLVTYLRLADQAAPISGLPPVSPQELMALPTPEPGKVFDNLYFVGNSWVSCWAITTSDGIILIDAMDNDAEAQSIVIEGLQKVGLDPSSIKTIIITHGHGDHYGGANYLKNQYGCSIVMGEPDWKMLETALDFDTPDWGRPPVRDVSVEDGSVVTLGDTKIDILVTPGHTPGTITLVFGVKDADKTHRAMLWGGTAFNFARRDDRIERLQTYIDATERVRTLAKEQAVSVFISNHDLYDGAVAKLAQMKTGGDNPFVVGNETTLRALTVMNECAKATMIAWKA</sequence>
<feature type="domain" description="Metallo-beta-lactamase" evidence="6">
    <location>
        <begin position="98"/>
        <end position="285"/>
    </location>
</feature>
<evidence type="ECO:0000256" key="5">
    <source>
        <dbReference type="SAM" id="SignalP"/>
    </source>
</evidence>
<evidence type="ECO:0000256" key="4">
    <source>
        <dbReference type="ARBA" id="ARBA00022833"/>
    </source>
</evidence>
<name>A0ABU0G553_9HYPH</name>
<keyword evidence="3 7" id="KW-0378">Hydrolase</keyword>
<gene>
    <name evidence="7" type="ORF">J2045_001488</name>
</gene>
<protein>
    <submittedName>
        <fullName evidence="7">Metallo-beta-lactamase class B</fullName>
        <ecNumber evidence="7">3.5.2.6</ecNumber>
    </submittedName>
</protein>
<dbReference type="InterPro" id="IPR051453">
    <property type="entry name" value="MBL_Glyoxalase_II"/>
</dbReference>
<comment type="cofactor">
    <cofactor evidence="1">
        <name>Zn(2+)</name>
        <dbReference type="ChEBI" id="CHEBI:29105"/>
    </cofactor>
</comment>
<dbReference type="GO" id="GO:0008800">
    <property type="term" value="F:beta-lactamase activity"/>
    <property type="evidence" value="ECO:0007669"/>
    <property type="project" value="UniProtKB-EC"/>
</dbReference>
<organism evidence="7 8">
    <name type="scientific">Peteryoungia aggregata LMG 23059</name>
    <dbReference type="NCBI Taxonomy" id="1368425"/>
    <lineage>
        <taxon>Bacteria</taxon>
        <taxon>Pseudomonadati</taxon>
        <taxon>Pseudomonadota</taxon>
        <taxon>Alphaproteobacteria</taxon>
        <taxon>Hyphomicrobiales</taxon>
        <taxon>Rhizobiaceae</taxon>
        <taxon>Peteryoungia</taxon>
    </lineage>
</organism>
<dbReference type="InterPro" id="IPR001018">
    <property type="entry name" value="Beta-lactamase_class-B_CS"/>
</dbReference>
<dbReference type="RefSeq" id="WP_307371086.1">
    <property type="nucleotide sequence ID" value="NZ_JAUSUW010000003.1"/>
</dbReference>
<keyword evidence="8" id="KW-1185">Reference proteome</keyword>
<dbReference type="Pfam" id="PF00753">
    <property type="entry name" value="Lactamase_B"/>
    <property type="match status" value="1"/>
</dbReference>
<dbReference type="PROSITE" id="PS51318">
    <property type="entry name" value="TAT"/>
    <property type="match status" value="1"/>
</dbReference>
<dbReference type="Proteomes" id="UP001238496">
    <property type="component" value="Unassembled WGS sequence"/>
</dbReference>
<proteinExistence type="predicted"/>
<comment type="caution">
    <text evidence="7">The sequence shown here is derived from an EMBL/GenBank/DDBJ whole genome shotgun (WGS) entry which is preliminary data.</text>
</comment>
<feature type="signal peptide" evidence="5">
    <location>
        <begin position="1"/>
        <end position="32"/>
    </location>
</feature>
<dbReference type="PANTHER" id="PTHR46233">
    <property type="entry name" value="HYDROXYACYLGLUTATHIONE HYDROLASE GLOC"/>
    <property type="match status" value="1"/>
</dbReference>
<dbReference type="EMBL" id="JAUSUW010000003">
    <property type="protein sequence ID" value="MDQ0420469.1"/>
    <property type="molecule type" value="Genomic_DNA"/>
</dbReference>
<dbReference type="InterPro" id="IPR006311">
    <property type="entry name" value="TAT_signal"/>
</dbReference>
<dbReference type="SMART" id="SM00849">
    <property type="entry name" value="Lactamase_B"/>
    <property type="match status" value="1"/>
</dbReference>
<dbReference type="PROSITE" id="PS00743">
    <property type="entry name" value="BETA_LACTAMASE_B_1"/>
    <property type="match status" value="1"/>
</dbReference>
<keyword evidence="4" id="KW-0862">Zinc</keyword>
<accession>A0ABU0G553</accession>
<dbReference type="EC" id="3.5.2.6" evidence="7"/>